<dbReference type="PANTHER" id="PTHR30250">
    <property type="entry name" value="PST FAMILY PREDICTED COLANIC ACID TRANSPORTER"/>
    <property type="match status" value="1"/>
</dbReference>
<gene>
    <name evidence="8" type="ORF">C7450_115101</name>
</gene>
<dbReference type="RefSeq" id="WP_110377886.1">
    <property type="nucleotide sequence ID" value="NZ_JAHBRY010000001.1"/>
</dbReference>
<organism evidence="8 9">
    <name type="scientific">Chelatococcus asaccharovorans</name>
    <dbReference type="NCBI Taxonomy" id="28210"/>
    <lineage>
        <taxon>Bacteria</taxon>
        <taxon>Pseudomonadati</taxon>
        <taxon>Pseudomonadota</taxon>
        <taxon>Alphaproteobacteria</taxon>
        <taxon>Hyphomicrobiales</taxon>
        <taxon>Chelatococcaceae</taxon>
        <taxon>Chelatococcus</taxon>
    </lineage>
</organism>
<evidence type="ECO:0000256" key="7">
    <source>
        <dbReference type="SAM" id="Phobius"/>
    </source>
</evidence>
<reference evidence="8 9" key="1">
    <citation type="submission" date="2018-05" db="EMBL/GenBank/DDBJ databases">
        <title>Genomic Encyclopedia of Type Strains, Phase IV (KMG-IV): sequencing the most valuable type-strain genomes for metagenomic binning, comparative biology and taxonomic classification.</title>
        <authorList>
            <person name="Goeker M."/>
        </authorList>
    </citation>
    <scope>NUCLEOTIDE SEQUENCE [LARGE SCALE GENOMIC DNA]</scope>
    <source>
        <strain evidence="8 9">DSM 6462</strain>
    </source>
</reference>
<name>A0A2V3TVG0_9HYPH</name>
<evidence type="ECO:0000256" key="2">
    <source>
        <dbReference type="ARBA" id="ARBA00007430"/>
    </source>
</evidence>
<evidence type="ECO:0000256" key="6">
    <source>
        <dbReference type="ARBA" id="ARBA00023136"/>
    </source>
</evidence>
<keyword evidence="4 7" id="KW-0812">Transmembrane</keyword>
<comment type="caution">
    <text evidence="8">The sequence shown here is derived from an EMBL/GenBank/DDBJ whole genome shotgun (WGS) entry which is preliminary data.</text>
</comment>
<feature type="transmembrane region" description="Helical" evidence="7">
    <location>
        <begin position="38"/>
        <end position="55"/>
    </location>
</feature>
<keyword evidence="6 7" id="KW-0472">Membrane</keyword>
<keyword evidence="9" id="KW-1185">Reference proteome</keyword>
<feature type="transmembrane region" description="Helical" evidence="7">
    <location>
        <begin position="141"/>
        <end position="165"/>
    </location>
</feature>
<dbReference type="AlphaFoldDB" id="A0A2V3TVG0"/>
<feature type="transmembrane region" description="Helical" evidence="7">
    <location>
        <begin position="76"/>
        <end position="96"/>
    </location>
</feature>
<sequence>MIGLRRSFAFSFVERYAGSLINLAVTAALARLVSPDEIGVFVIGGTVILLGEILRDFGASSYLIQAHSITADGVRTTFTVTFAFSAFIIGLVLSTADPIAAFYGDARLAVVLRIATAGFMLGAFINPILSLLRREMAFDRIALVNTVGGCVNGAAAVSLAIAGLGYRSLPLAYVAGAAATLAAALACRPAMTTFRPGLADWRHVFAFGGYASATALLNNLYLAWPQLVLARILGFDAVGLFSRAAMLVQMPERSLLSALQPVLLPAFAREVRAGGELGTAYLHGIALATAVQWPFLLGLAILAEPVVAIVLGPAWMGAAPVVRLLALGSLSLFAAFLTYPVLVALGRVKDTLTTSLIVLPPSALIVTVAAFHSLEAVAASLFVTGPLQMAVSFIVIRRHMPFSWRGLVARLGCSAIVTAGAGAAPLALALANGFTPYPGALALACAIVGSGLGWLAALAATRHPLLDLLPAPRSVIGTLRTRLALRFRGGVV</sequence>
<keyword evidence="3" id="KW-1003">Cell membrane</keyword>
<dbReference type="GO" id="GO:0005886">
    <property type="term" value="C:plasma membrane"/>
    <property type="evidence" value="ECO:0007669"/>
    <property type="project" value="UniProtKB-SubCell"/>
</dbReference>
<comment type="subcellular location">
    <subcellularLocation>
        <location evidence="1">Cell membrane</location>
        <topology evidence="1">Multi-pass membrane protein</topology>
    </subcellularLocation>
</comment>
<accession>A0A2V3TVG0</accession>
<dbReference type="PANTHER" id="PTHR30250:SF10">
    <property type="entry name" value="LIPOPOLYSACCHARIDE BIOSYNTHESIS PROTEIN WZXC"/>
    <property type="match status" value="1"/>
</dbReference>
<dbReference type="Pfam" id="PF13440">
    <property type="entry name" value="Polysacc_synt_3"/>
    <property type="match status" value="1"/>
</dbReference>
<feature type="transmembrane region" description="Helical" evidence="7">
    <location>
        <begin position="295"/>
        <end position="315"/>
    </location>
</feature>
<evidence type="ECO:0000256" key="4">
    <source>
        <dbReference type="ARBA" id="ARBA00022692"/>
    </source>
</evidence>
<evidence type="ECO:0000256" key="1">
    <source>
        <dbReference type="ARBA" id="ARBA00004651"/>
    </source>
</evidence>
<protein>
    <submittedName>
        <fullName evidence="8">O-antigen/teichoic acid export membrane protein</fullName>
    </submittedName>
</protein>
<evidence type="ECO:0000313" key="8">
    <source>
        <dbReference type="EMBL" id="PXW52902.1"/>
    </source>
</evidence>
<feature type="transmembrane region" description="Helical" evidence="7">
    <location>
        <begin position="408"/>
        <end position="431"/>
    </location>
</feature>
<keyword evidence="5 7" id="KW-1133">Transmembrane helix</keyword>
<dbReference type="Proteomes" id="UP000248021">
    <property type="component" value="Unassembled WGS sequence"/>
</dbReference>
<feature type="transmembrane region" description="Helical" evidence="7">
    <location>
        <begin position="321"/>
        <end position="345"/>
    </location>
</feature>
<evidence type="ECO:0000256" key="5">
    <source>
        <dbReference type="ARBA" id="ARBA00022989"/>
    </source>
</evidence>
<dbReference type="InterPro" id="IPR050833">
    <property type="entry name" value="Poly_Biosynth_Transport"/>
</dbReference>
<dbReference type="OrthoDB" id="7356923at2"/>
<feature type="transmembrane region" description="Helical" evidence="7">
    <location>
        <begin position="108"/>
        <end position="129"/>
    </location>
</feature>
<feature type="transmembrane region" description="Helical" evidence="7">
    <location>
        <begin position="12"/>
        <end position="32"/>
    </location>
</feature>
<evidence type="ECO:0000313" key="9">
    <source>
        <dbReference type="Proteomes" id="UP000248021"/>
    </source>
</evidence>
<proteinExistence type="inferred from homology"/>
<evidence type="ECO:0000256" key="3">
    <source>
        <dbReference type="ARBA" id="ARBA00022475"/>
    </source>
</evidence>
<dbReference type="EMBL" id="QJJK01000015">
    <property type="protein sequence ID" value="PXW52902.1"/>
    <property type="molecule type" value="Genomic_DNA"/>
</dbReference>
<feature type="transmembrane region" description="Helical" evidence="7">
    <location>
        <begin position="171"/>
        <end position="191"/>
    </location>
</feature>
<feature type="transmembrane region" description="Helical" evidence="7">
    <location>
        <begin position="203"/>
        <end position="222"/>
    </location>
</feature>
<feature type="transmembrane region" description="Helical" evidence="7">
    <location>
        <begin position="437"/>
        <end position="460"/>
    </location>
</feature>
<comment type="similarity">
    <text evidence="2">Belongs to the polysaccharide synthase family.</text>
</comment>